<organism evidence="8 9">
    <name type="scientific">Mycolicibacterium hodleri</name>
    <dbReference type="NCBI Taxonomy" id="49897"/>
    <lineage>
        <taxon>Bacteria</taxon>
        <taxon>Bacillati</taxon>
        <taxon>Actinomycetota</taxon>
        <taxon>Actinomycetes</taxon>
        <taxon>Mycobacteriales</taxon>
        <taxon>Mycobacteriaceae</taxon>
        <taxon>Mycolicibacterium</taxon>
    </lineage>
</organism>
<feature type="transmembrane region" description="Helical" evidence="6">
    <location>
        <begin position="153"/>
        <end position="180"/>
    </location>
</feature>
<dbReference type="EMBL" id="VIFX01000053">
    <property type="protein sequence ID" value="TQR83038.1"/>
    <property type="molecule type" value="Genomic_DNA"/>
</dbReference>
<keyword evidence="2" id="KW-1003">Cell membrane</keyword>
<keyword evidence="5 6" id="KW-0472">Membrane</keyword>
<dbReference type="RefSeq" id="WP_142555440.1">
    <property type="nucleotide sequence ID" value="NZ_VIFX01000053.1"/>
</dbReference>
<gene>
    <name evidence="8" type="ORF">D8S82_29235</name>
</gene>
<dbReference type="PANTHER" id="PTHR35007:SF3">
    <property type="entry name" value="POSSIBLE CONSERVED ALANINE RICH MEMBRANE PROTEIN"/>
    <property type="match status" value="1"/>
</dbReference>
<dbReference type="AlphaFoldDB" id="A0A544VSU1"/>
<keyword evidence="9" id="KW-1185">Reference proteome</keyword>
<evidence type="ECO:0000256" key="6">
    <source>
        <dbReference type="SAM" id="Phobius"/>
    </source>
</evidence>
<evidence type="ECO:0000256" key="2">
    <source>
        <dbReference type="ARBA" id="ARBA00022475"/>
    </source>
</evidence>
<evidence type="ECO:0000313" key="9">
    <source>
        <dbReference type="Proteomes" id="UP000315759"/>
    </source>
</evidence>
<dbReference type="InterPro" id="IPR018076">
    <property type="entry name" value="T2SS_GspF_dom"/>
</dbReference>
<dbReference type="PANTHER" id="PTHR35007">
    <property type="entry name" value="INTEGRAL MEMBRANE PROTEIN-RELATED"/>
    <property type="match status" value="1"/>
</dbReference>
<accession>A0A544VSU1</accession>
<dbReference type="GO" id="GO:0005886">
    <property type="term" value="C:plasma membrane"/>
    <property type="evidence" value="ECO:0007669"/>
    <property type="project" value="UniProtKB-SubCell"/>
</dbReference>
<feature type="domain" description="Type II secretion system protein GspF" evidence="7">
    <location>
        <begin position="48"/>
        <end position="169"/>
    </location>
</feature>
<evidence type="ECO:0000313" key="8">
    <source>
        <dbReference type="EMBL" id="TQR83038.1"/>
    </source>
</evidence>
<proteinExistence type="predicted"/>
<evidence type="ECO:0000256" key="4">
    <source>
        <dbReference type="ARBA" id="ARBA00022989"/>
    </source>
</evidence>
<reference evidence="8 9" key="1">
    <citation type="submission" date="2018-10" db="EMBL/GenBank/DDBJ databases">
        <title>Draft genome of Mycobacterium hodleri strain B.</title>
        <authorList>
            <person name="Amande T.J."/>
            <person name="Mcgenity T.J."/>
        </authorList>
    </citation>
    <scope>NUCLEOTIDE SEQUENCE [LARGE SCALE GENOMIC DNA]</scope>
    <source>
        <strain evidence="8 9">B</strain>
    </source>
</reference>
<dbReference type="Proteomes" id="UP000315759">
    <property type="component" value="Unassembled WGS sequence"/>
</dbReference>
<evidence type="ECO:0000256" key="5">
    <source>
        <dbReference type="ARBA" id="ARBA00023136"/>
    </source>
</evidence>
<dbReference type="Pfam" id="PF00482">
    <property type="entry name" value="T2SSF"/>
    <property type="match status" value="1"/>
</dbReference>
<evidence type="ECO:0000256" key="1">
    <source>
        <dbReference type="ARBA" id="ARBA00004651"/>
    </source>
</evidence>
<evidence type="ECO:0000259" key="7">
    <source>
        <dbReference type="Pfam" id="PF00482"/>
    </source>
</evidence>
<name>A0A544VSU1_9MYCO</name>
<sequence length="189" mass="18678">MSLAAVLLAMAMLLTGGRVRTTRAPTADALPAPLAGDVDDPLAVASALDVFAACLSSGMAVAGAARATAPFAPQALADVLGRAADLLALGADAATVWTTADAVGDPRVDALCRLARRSASSGTALAQAVSDLADQSRRDAADSARAAAERASVLIAGPLGVCYLPAFVCLGIVPVVVGLAGDVLQSGVW</sequence>
<comment type="subcellular location">
    <subcellularLocation>
        <location evidence="1">Cell membrane</location>
        <topology evidence="1">Multi-pass membrane protein</topology>
    </subcellularLocation>
</comment>
<keyword evidence="3 6" id="KW-0812">Transmembrane</keyword>
<evidence type="ECO:0000256" key="3">
    <source>
        <dbReference type="ARBA" id="ARBA00022692"/>
    </source>
</evidence>
<protein>
    <submittedName>
        <fullName evidence="8">Type II secretion system F family protein</fullName>
    </submittedName>
</protein>
<comment type="caution">
    <text evidence="8">The sequence shown here is derived from an EMBL/GenBank/DDBJ whole genome shotgun (WGS) entry which is preliminary data.</text>
</comment>
<keyword evidence="4 6" id="KW-1133">Transmembrane helix</keyword>